<dbReference type="PANTHER" id="PTHR43875">
    <property type="entry name" value="MALTODEXTRIN IMPORT ATP-BINDING PROTEIN MSMX"/>
    <property type="match status" value="1"/>
</dbReference>
<keyword evidence="3" id="KW-0547">Nucleotide-binding</keyword>
<keyword evidence="6" id="KW-0472">Membrane</keyword>
<evidence type="ECO:0000256" key="6">
    <source>
        <dbReference type="ARBA" id="ARBA00023136"/>
    </source>
</evidence>
<evidence type="ECO:0000256" key="4">
    <source>
        <dbReference type="ARBA" id="ARBA00022840"/>
    </source>
</evidence>
<keyword evidence="5" id="KW-1278">Translocase</keyword>
<evidence type="ECO:0000256" key="2">
    <source>
        <dbReference type="ARBA" id="ARBA00022475"/>
    </source>
</evidence>
<sequence>MASLSIKDLCTYYDGRGKTGRVKAVDGIDLDVEDGEFVVLLGASGSGKTTLMRTIAGLERPSSGEIYIGGKLANDLPPKARNISMVFQSYALYPHKTVARNISFPLETARMPAPEIQKRVAWAAELFGIGHLLARKPRELSGGERQRVALARAMVRSPSLFLMDEPLSNLDAKLRHAARREFKRLHQETGVTTIYVTHDQVEAMGLGHRVAVMNFGKIQQIGTPHEIYHEPGNTFVAQFMGSPPMNLLPDGDNLIGFHPEHCFLDAQAPPAPDSYRLTLHVQQVEELGADALVYGTVGRDTRSDVIVKLPERDAHRVAAGQDCNFHVPRHLLKRFDAKTGLRNDRTGA</sequence>
<proteinExistence type="predicted"/>
<evidence type="ECO:0000256" key="5">
    <source>
        <dbReference type="ARBA" id="ARBA00022967"/>
    </source>
</evidence>
<dbReference type="Gene3D" id="3.40.50.300">
    <property type="entry name" value="P-loop containing nucleotide triphosphate hydrolases"/>
    <property type="match status" value="1"/>
</dbReference>
<dbReference type="PROSITE" id="PS00211">
    <property type="entry name" value="ABC_TRANSPORTER_1"/>
    <property type="match status" value="1"/>
</dbReference>
<protein>
    <submittedName>
        <fullName evidence="8">ABC transporter ATP-binding protein</fullName>
    </submittedName>
</protein>
<dbReference type="InterPro" id="IPR047641">
    <property type="entry name" value="ABC_transpr_MalK/UgpC-like"/>
</dbReference>
<dbReference type="CDD" id="cd03301">
    <property type="entry name" value="ABC_MalK_N"/>
    <property type="match status" value="1"/>
</dbReference>
<dbReference type="InterPro" id="IPR003439">
    <property type="entry name" value="ABC_transporter-like_ATP-bd"/>
</dbReference>
<dbReference type="PROSITE" id="PS50893">
    <property type="entry name" value="ABC_TRANSPORTER_2"/>
    <property type="match status" value="1"/>
</dbReference>
<dbReference type="InterPro" id="IPR015855">
    <property type="entry name" value="ABC_transpr_MalK-like"/>
</dbReference>
<dbReference type="SMART" id="SM00382">
    <property type="entry name" value="AAA"/>
    <property type="match status" value="1"/>
</dbReference>
<evidence type="ECO:0000256" key="3">
    <source>
        <dbReference type="ARBA" id="ARBA00022741"/>
    </source>
</evidence>
<dbReference type="EMBL" id="JBHSBV010000005">
    <property type="protein sequence ID" value="MFC4202349.1"/>
    <property type="molecule type" value="Genomic_DNA"/>
</dbReference>
<dbReference type="Pfam" id="PF00005">
    <property type="entry name" value="ABC_tran"/>
    <property type="match status" value="1"/>
</dbReference>
<keyword evidence="9" id="KW-1185">Reference proteome</keyword>
<keyword evidence="4 8" id="KW-0067">ATP-binding</keyword>
<dbReference type="SUPFAM" id="SSF52540">
    <property type="entry name" value="P-loop containing nucleoside triphosphate hydrolases"/>
    <property type="match status" value="1"/>
</dbReference>
<keyword evidence="2" id="KW-1003">Cell membrane</keyword>
<dbReference type="GO" id="GO:0005524">
    <property type="term" value="F:ATP binding"/>
    <property type="evidence" value="ECO:0007669"/>
    <property type="project" value="UniProtKB-KW"/>
</dbReference>
<gene>
    <name evidence="8" type="ORF">ACFOY1_15440</name>
</gene>
<dbReference type="RefSeq" id="WP_246600812.1">
    <property type="nucleotide sequence ID" value="NZ_JAHTBN010000010.1"/>
</dbReference>
<dbReference type="SUPFAM" id="SSF50331">
    <property type="entry name" value="MOP-like"/>
    <property type="match status" value="1"/>
</dbReference>
<feature type="domain" description="ABC transporter" evidence="7">
    <location>
        <begin position="4"/>
        <end position="240"/>
    </location>
</feature>
<name>A0ABV8P0K8_9BURK</name>
<evidence type="ECO:0000313" key="9">
    <source>
        <dbReference type="Proteomes" id="UP001595848"/>
    </source>
</evidence>
<accession>A0ABV8P0K8</accession>
<dbReference type="InterPro" id="IPR017871">
    <property type="entry name" value="ABC_transporter-like_CS"/>
</dbReference>
<dbReference type="InterPro" id="IPR003593">
    <property type="entry name" value="AAA+_ATPase"/>
</dbReference>
<dbReference type="InterPro" id="IPR027417">
    <property type="entry name" value="P-loop_NTPase"/>
</dbReference>
<dbReference type="Gene3D" id="2.40.50.100">
    <property type="match status" value="1"/>
</dbReference>
<reference evidence="9" key="1">
    <citation type="journal article" date="2019" name="Int. J. Syst. Evol. Microbiol.">
        <title>The Global Catalogue of Microorganisms (GCM) 10K type strain sequencing project: providing services to taxonomists for standard genome sequencing and annotation.</title>
        <authorList>
            <consortium name="The Broad Institute Genomics Platform"/>
            <consortium name="The Broad Institute Genome Sequencing Center for Infectious Disease"/>
            <person name="Wu L."/>
            <person name="Ma J."/>
        </authorList>
    </citation>
    <scope>NUCLEOTIDE SEQUENCE [LARGE SCALE GENOMIC DNA]</scope>
    <source>
        <strain evidence="9">LMG 24813</strain>
    </source>
</reference>
<dbReference type="Proteomes" id="UP001595848">
    <property type="component" value="Unassembled WGS sequence"/>
</dbReference>
<evidence type="ECO:0000256" key="1">
    <source>
        <dbReference type="ARBA" id="ARBA00022448"/>
    </source>
</evidence>
<organism evidence="8 9">
    <name type="scientific">Candidimonas humi</name>
    <dbReference type="NCBI Taxonomy" id="683355"/>
    <lineage>
        <taxon>Bacteria</taxon>
        <taxon>Pseudomonadati</taxon>
        <taxon>Pseudomonadota</taxon>
        <taxon>Betaproteobacteria</taxon>
        <taxon>Burkholderiales</taxon>
        <taxon>Alcaligenaceae</taxon>
        <taxon>Candidimonas</taxon>
    </lineage>
</organism>
<dbReference type="PANTHER" id="PTHR43875:SF15">
    <property type="entry name" value="TREHALOSE IMPORT ATP-BINDING PROTEIN SUGC"/>
    <property type="match status" value="1"/>
</dbReference>
<comment type="caution">
    <text evidence="8">The sequence shown here is derived from an EMBL/GenBank/DDBJ whole genome shotgun (WGS) entry which is preliminary data.</text>
</comment>
<evidence type="ECO:0000313" key="8">
    <source>
        <dbReference type="EMBL" id="MFC4202349.1"/>
    </source>
</evidence>
<evidence type="ECO:0000259" key="7">
    <source>
        <dbReference type="PROSITE" id="PS50893"/>
    </source>
</evidence>
<keyword evidence="1" id="KW-0813">Transport</keyword>
<dbReference type="InterPro" id="IPR008995">
    <property type="entry name" value="Mo/tungstate-bd_C_term_dom"/>
</dbReference>